<name>A0A2M3ZN17_9DIPT</name>
<dbReference type="AlphaFoldDB" id="A0A2M3ZN17"/>
<protein>
    <submittedName>
        <fullName evidence="1">Putative secreted peptide</fullName>
    </submittedName>
</protein>
<reference evidence="1" key="1">
    <citation type="submission" date="2018-01" db="EMBL/GenBank/DDBJ databases">
        <title>An insight into the sialome of Amazonian anophelines.</title>
        <authorList>
            <person name="Ribeiro J.M."/>
            <person name="Scarpassa V."/>
            <person name="Calvo E."/>
        </authorList>
    </citation>
    <scope>NUCLEOTIDE SEQUENCE</scope>
    <source>
        <tissue evidence="1">Salivary glands</tissue>
    </source>
</reference>
<dbReference type="EMBL" id="GGFM01009148">
    <property type="protein sequence ID" value="MBW29899.1"/>
    <property type="molecule type" value="Transcribed_RNA"/>
</dbReference>
<evidence type="ECO:0000313" key="1">
    <source>
        <dbReference type="EMBL" id="MBW29899.1"/>
    </source>
</evidence>
<sequence length="182" mass="20644">MIALGGLLLNTFPFLELLRIGEGNAVHALKRFRIRLTLPVRRRVLDHLQCLHLTRIAHVRSTTQINQWTTPVHGGRIRGYLLVQDAHLELVVLEHPQQIGFLHLQPFERLLLLHDALHLRLECPVILVRDATALKEHVVVETIVDRRSIAQVSTVALFHGLSKNVRRTVPKDGLGLGIVKLE</sequence>
<organism evidence="1">
    <name type="scientific">Anopheles braziliensis</name>
    <dbReference type="NCBI Taxonomy" id="58242"/>
    <lineage>
        <taxon>Eukaryota</taxon>
        <taxon>Metazoa</taxon>
        <taxon>Ecdysozoa</taxon>
        <taxon>Arthropoda</taxon>
        <taxon>Hexapoda</taxon>
        <taxon>Insecta</taxon>
        <taxon>Pterygota</taxon>
        <taxon>Neoptera</taxon>
        <taxon>Endopterygota</taxon>
        <taxon>Diptera</taxon>
        <taxon>Nematocera</taxon>
        <taxon>Culicoidea</taxon>
        <taxon>Culicidae</taxon>
        <taxon>Anophelinae</taxon>
        <taxon>Anopheles</taxon>
    </lineage>
</organism>
<accession>A0A2M3ZN17</accession>
<proteinExistence type="predicted"/>
<dbReference type="AntiFam" id="ANF00209">
    <property type="entry name" value="Shadow ORF (opposite thrS)"/>
</dbReference>